<gene>
    <name evidence="1" type="ORF">FWILDA_LOCUS7174</name>
</gene>
<organism evidence="1 2">
    <name type="scientific">Funneliformis geosporum</name>
    <dbReference type="NCBI Taxonomy" id="1117311"/>
    <lineage>
        <taxon>Eukaryota</taxon>
        <taxon>Fungi</taxon>
        <taxon>Fungi incertae sedis</taxon>
        <taxon>Mucoromycota</taxon>
        <taxon>Glomeromycotina</taxon>
        <taxon>Glomeromycetes</taxon>
        <taxon>Glomerales</taxon>
        <taxon>Glomeraceae</taxon>
        <taxon>Funneliformis</taxon>
    </lineage>
</organism>
<dbReference type="Proteomes" id="UP001153678">
    <property type="component" value="Unassembled WGS sequence"/>
</dbReference>
<evidence type="ECO:0000313" key="2">
    <source>
        <dbReference type="Proteomes" id="UP001153678"/>
    </source>
</evidence>
<reference evidence="1" key="1">
    <citation type="submission" date="2022-08" db="EMBL/GenBank/DDBJ databases">
        <authorList>
            <person name="Kallberg Y."/>
            <person name="Tangrot J."/>
            <person name="Rosling A."/>
        </authorList>
    </citation>
    <scope>NUCLEOTIDE SEQUENCE</scope>
    <source>
        <strain evidence="1">Wild A</strain>
    </source>
</reference>
<accession>A0A9W4WNX8</accession>
<keyword evidence="2" id="KW-1185">Reference proteome</keyword>
<sequence length="88" mass="10435">MEFAYITEYLKVVEYTQWNLLGALRYVLSKTEFTSSDINVIYKMFKQHLESRAEDKNLLKSAQNKARQVFQELYISDQQSKNFSIAKI</sequence>
<proteinExistence type="predicted"/>
<evidence type="ECO:0000313" key="1">
    <source>
        <dbReference type="EMBL" id="CAI2175598.1"/>
    </source>
</evidence>
<dbReference type="EMBL" id="CAMKVN010001386">
    <property type="protein sequence ID" value="CAI2175598.1"/>
    <property type="molecule type" value="Genomic_DNA"/>
</dbReference>
<dbReference type="AlphaFoldDB" id="A0A9W4WNX8"/>
<comment type="caution">
    <text evidence="1">The sequence shown here is derived from an EMBL/GenBank/DDBJ whole genome shotgun (WGS) entry which is preliminary data.</text>
</comment>
<name>A0A9W4WNX8_9GLOM</name>
<protein>
    <submittedName>
        <fullName evidence="1">3384_t:CDS:1</fullName>
    </submittedName>
</protein>
<feature type="non-terminal residue" evidence="1">
    <location>
        <position position="1"/>
    </location>
</feature>